<organism evidence="1 2">
    <name type="scientific">Reticulibacter mediterranei</name>
    <dbReference type="NCBI Taxonomy" id="2778369"/>
    <lineage>
        <taxon>Bacteria</taxon>
        <taxon>Bacillati</taxon>
        <taxon>Chloroflexota</taxon>
        <taxon>Ktedonobacteria</taxon>
        <taxon>Ktedonobacterales</taxon>
        <taxon>Reticulibacteraceae</taxon>
        <taxon>Reticulibacter</taxon>
    </lineage>
</organism>
<reference evidence="1" key="1">
    <citation type="submission" date="2020-10" db="EMBL/GenBank/DDBJ databases">
        <title>Taxonomic study of unclassified bacteria belonging to the class Ktedonobacteria.</title>
        <authorList>
            <person name="Yabe S."/>
            <person name="Wang C.M."/>
            <person name="Zheng Y."/>
            <person name="Sakai Y."/>
            <person name="Cavaletti L."/>
            <person name="Monciardini P."/>
            <person name="Donadio S."/>
        </authorList>
    </citation>
    <scope>NUCLEOTIDE SEQUENCE</scope>
    <source>
        <strain evidence="1">ID150040</strain>
    </source>
</reference>
<comment type="caution">
    <text evidence="1">The sequence shown here is derived from an EMBL/GenBank/DDBJ whole genome shotgun (WGS) entry which is preliminary data.</text>
</comment>
<dbReference type="RefSeq" id="WP_220203260.1">
    <property type="nucleotide sequence ID" value="NZ_BNJK01000001.1"/>
</dbReference>
<accession>A0A8J3MYT7</accession>
<name>A0A8J3MYT7_9CHLR</name>
<dbReference type="AlphaFoldDB" id="A0A8J3MYT7"/>
<dbReference type="EMBL" id="BNJK01000001">
    <property type="protein sequence ID" value="GHO92424.1"/>
    <property type="molecule type" value="Genomic_DNA"/>
</dbReference>
<sequence>MFNFTKKAEIIEDQIELTDEQLTEVTGGATAANAGAAVTGTSVQLGLAVSTDALSANGLVGSTLTGVTGTVNGVTGKALGVAGL</sequence>
<proteinExistence type="predicted"/>
<evidence type="ECO:0000313" key="2">
    <source>
        <dbReference type="Proteomes" id="UP000597444"/>
    </source>
</evidence>
<dbReference type="Proteomes" id="UP000597444">
    <property type="component" value="Unassembled WGS sequence"/>
</dbReference>
<keyword evidence="2" id="KW-1185">Reference proteome</keyword>
<evidence type="ECO:0000313" key="1">
    <source>
        <dbReference type="EMBL" id="GHO92424.1"/>
    </source>
</evidence>
<gene>
    <name evidence="1" type="ORF">KSF_024720</name>
</gene>
<protein>
    <submittedName>
        <fullName evidence="1">Uncharacterized protein</fullName>
    </submittedName>
</protein>